<keyword evidence="2" id="KW-0489">Methyltransferase</keyword>
<protein>
    <submittedName>
        <fullName evidence="2">Methyltransferase</fullName>
    </submittedName>
</protein>
<sequence>MISTITRSCKALRSNLGYAGVARSRTHATLASEQTQVSSSITELPAWVKSRPFEHIPWTSPKRTKGTIRFLGPTKDGKPAFLNFKKGQEHQTNFGASLEKVVDVTDLRHFEPQTSLRIEGVEWAHAPTVLSEDRLLAPDTGDVDAFVRGPYFEECASLVKERTGAAKAIPYNFRHRRIEHDTNLHDPYKFSKKPLPNFHLDNDAETAKVNLRRVLGEEEASRWLRKRWGIINIWRPIGDVVRQWPLALVDSRTIAYGRDTAPIFTLNNYKTHFTALRPQSHFNFYYVSNLAPDEALLFVDYDSAHEDNTVVGVAHGAFEDHNAPKKVPRRRSIEVRCLVLYED</sequence>
<comment type="caution">
    <text evidence="2">The sequence shown here is derived from an EMBL/GenBank/DDBJ whole genome shotgun (WGS) entry which is preliminary data.</text>
</comment>
<dbReference type="AlphaFoldDB" id="A0A395NUN8"/>
<evidence type="ECO:0000256" key="1">
    <source>
        <dbReference type="ARBA" id="ARBA00023604"/>
    </source>
</evidence>
<accession>A0A395NUN8</accession>
<dbReference type="InterPro" id="IPR044053">
    <property type="entry name" value="AsaB-like"/>
</dbReference>
<dbReference type="NCBIfam" id="NF041278">
    <property type="entry name" value="CmcJ_NvfI_EfuI"/>
    <property type="match status" value="1"/>
</dbReference>
<dbReference type="GO" id="GO:0008168">
    <property type="term" value="F:methyltransferase activity"/>
    <property type="evidence" value="ECO:0007669"/>
    <property type="project" value="UniProtKB-KW"/>
</dbReference>
<dbReference type="EMBL" id="PXOA01000141">
    <property type="protein sequence ID" value="RFU79724.1"/>
    <property type="molecule type" value="Genomic_DNA"/>
</dbReference>
<gene>
    <name evidence="2" type="ORF">TARUN_2478</name>
</gene>
<name>A0A395NUN8_TRIAR</name>
<organism evidence="2 3">
    <name type="scientific">Trichoderma arundinaceum</name>
    <dbReference type="NCBI Taxonomy" id="490622"/>
    <lineage>
        <taxon>Eukaryota</taxon>
        <taxon>Fungi</taxon>
        <taxon>Dikarya</taxon>
        <taxon>Ascomycota</taxon>
        <taxon>Pezizomycotina</taxon>
        <taxon>Sordariomycetes</taxon>
        <taxon>Hypocreomycetidae</taxon>
        <taxon>Hypocreales</taxon>
        <taxon>Hypocreaceae</taxon>
        <taxon>Trichoderma</taxon>
    </lineage>
</organism>
<dbReference type="Proteomes" id="UP000266272">
    <property type="component" value="Unassembled WGS sequence"/>
</dbReference>
<dbReference type="PANTHER" id="PTHR34598:SF3">
    <property type="entry name" value="OXIDOREDUCTASE AN1597"/>
    <property type="match status" value="1"/>
</dbReference>
<dbReference type="PANTHER" id="PTHR34598">
    <property type="entry name" value="BLL6449 PROTEIN"/>
    <property type="match status" value="1"/>
</dbReference>
<proteinExistence type="inferred from homology"/>
<dbReference type="GO" id="GO:0032259">
    <property type="term" value="P:methylation"/>
    <property type="evidence" value="ECO:0007669"/>
    <property type="project" value="UniProtKB-KW"/>
</dbReference>
<evidence type="ECO:0000313" key="2">
    <source>
        <dbReference type="EMBL" id="RFU79724.1"/>
    </source>
</evidence>
<keyword evidence="2" id="KW-0808">Transferase</keyword>
<dbReference type="GO" id="GO:0016491">
    <property type="term" value="F:oxidoreductase activity"/>
    <property type="evidence" value="ECO:0007669"/>
    <property type="project" value="InterPro"/>
</dbReference>
<keyword evidence="3" id="KW-1185">Reference proteome</keyword>
<comment type="similarity">
    <text evidence="1">Belongs to the asaB hydroxylase/desaturase family.</text>
</comment>
<reference evidence="2 3" key="1">
    <citation type="journal article" date="2018" name="PLoS Pathog.">
        <title>Evolution of structural diversity of trichothecenes, a family of toxins produced by plant pathogenic and entomopathogenic fungi.</title>
        <authorList>
            <person name="Proctor R.H."/>
            <person name="McCormick S.P."/>
            <person name="Kim H.S."/>
            <person name="Cardoza R.E."/>
            <person name="Stanley A.M."/>
            <person name="Lindo L."/>
            <person name="Kelly A."/>
            <person name="Brown D.W."/>
            <person name="Lee T."/>
            <person name="Vaughan M.M."/>
            <person name="Alexander N.J."/>
            <person name="Busman M."/>
            <person name="Gutierrez S."/>
        </authorList>
    </citation>
    <scope>NUCLEOTIDE SEQUENCE [LARGE SCALE GENOMIC DNA]</scope>
    <source>
        <strain evidence="2 3">IBT 40837</strain>
    </source>
</reference>
<dbReference type="OrthoDB" id="412788at2759"/>
<evidence type="ECO:0000313" key="3">
    <source>
        <dbReference type="Proteomes" id="UP000266272"/>
    </source>
</evidence>